<dbReference type="HAMAP" id="MF_03100">
    <property type="entry name" value="Endonuc_su_Slx1"/>
    <property type="match status" value="1"/>
</dbReference>
<evidence type="ECO:0000313" key="14">
    <source>
        <dbReference type="Proteomes" id="UP000614601"/>
    </source>
</evidence>
<dbReference type="Pfam" id="PF01541">
    <property type="entry name" value="GIY-YIG"/>
    <property type="match status" value="1"/>
</dbReference>
<dbReference type="InterPro" id="IPR048749">
    <property type="entry name" value="SLX1_C"/>
</dbReference>
<evidence type="ECO:0000256" key="3">
    <source>
        <dbReference type="ARBA" id="ARBA00022759"/>
    </source>
</evidence>
<comment type="similarity">
    <text evidence="11">Belongs to the SLX1 family.</text>
</comment>
<organism evidence="13 14">
    <name type="scientific">Bursaphelenchus okinawaensis</name>
    <dbReference type="NCBI Taxonomy" id="465554"/>
    <lineage>
        <taxon>Eukaryota</taxon>
        <taxon>Metazoa</taxon>
        <taxon>Ecdysozoa</taxon>
        <taxon>Nematoda</taxon>
        <taxon>Chromadorea</taxon>
        <taxon>Rhabditida</taxon>
        <taxon>Tylenchina</taxon>
        <taxon>Tylenchomorpha</taxon>
        <taxon>Aphelenchoidea</taxon>
        <taxon>Aphelenchoididae</taxon>
        <taxon>Bursaphelenchus</taxon>
    </lineage>
</organism>
<comment type="subcellular location">
    <subcellularLocation>
        <location evidence="11">Nucleus</location>
    </subcellularLocation>
</comment>
<dbReference type="InterPro" id="IPR000305">
    <property type="entry name" value="GIY-YIG_endonuc"/>
</dbReference>
<keyword evidence="7" id="KW-0862">Zinc</keyword>
<dbReference type="AlphaFoldDB" id="A0A811JSF8"/>
<dbReference type="GO" id="GO:0017108">
    <property type="term" value="F:5'-flap endonuclease activity"/>
    <property type="evidence" value="ECO:0007669"/>
    <property type="project" value="InterPro"/>
</dbReference>
<keyword evidence="8 11" id="KW-0233">DNA recombination</keyword>
<evidence type="ECO:0000256" key="10">
    <source>
        <dbReference type="ARBA" id="ARBA00023242"/>
    </source>
</evidence>
<keyword evidence="2" id="KW-0479">Metal-binding</keyword>
<evidence type="ECO:0000313" key="13">
    <source>
        <dbReference type="EMBL" id="CAD5206179.1"/>
    </source>
</evidence>
<dbReference type="InterPro" id="IPR027520">
    <property type="entry name" value="Slx1"/>
</dbReference>
<dbReference type="InterPro" id="IPR013083">
    <property type="entry name" value="Znf_RING/FYVE/PHD"/>
</dbReference>
<dbReference type="Gene3D" id="3.30.40.10">
    <property type="entry name" value="Zinc/RING finger domain, C3HC4 (zinc finger)"/>
    <property type="match status" value="1"/>
</dbReference>
<evidence type="ECO:0000256" key="8">
    <source>
        <dbReference type="ARBA" id="ARBA00023172"/>
    </source>
</evidence>
<dbReference type="Pfam" id="PF21202">
    <property type="entry name" value="SLX1_C"/>
    <property type="match status" value="1"/>
</dbReference>
<dbReference type="CDD" id="cd10455">
    <property type="entry name" value="GIY-YIG_SLX1"/>
    <property type="match status" value="1"/>
</dbReference>
<comment type="subunit">
    <text evidence="11">Forms a heterodimer with a member of the SLX4 family.</text>
</comment>
<dbReference type="GO" id="GO:0033557">
    <property type="term" value="C:Slx1-Slx4 complex"/>
    <property type="evidence" value="ECO:0007669"/>
    <property type="project" value="UniProtKB-UniRule"/>
</dbReference>
<reference evidence="13" key="1">
    <citation type="submission" date="2020-09" db="EMBL/GenBank/DDBJ databases">
        <authorList>
            <person name="Kikuchi T."/>
        </authorList>
    </citation>
    <scope>NUCLEOTIDE SEQUENCE</scope>
    <source>
        <strain evidence="13">SH1</strain>
    </source>
</reference>
<feature type="domain" description="GIY-YIG" evidence="12">
    <location>
        <begin position="27"/>
        <end position="112"/>
    </location>
</feature>
<evidence type="ECO:0000256" key="5">
    <source>
        <dbReference type="ARBA" id="ARBA00022771"/>
    </source>
</evidence>
<comment type="caution">
    <text evidence="13">The sequence shown here is derived from an EMBL/GenBank/DDBJ whole genome shotgun (WGS) entry which is preliminary data.</text>
</comment>
<evidence type="ECO:0000256" key="7">
    <source>
        <dbReference type="ARBA" id="ARBA00022833"/>
    </source>
</evidence>
<dbReference type="Proteomes" id="UP000783686">
    <property type="component" value="Unassembled WGS sequence"/>
</dbReference>
<evidence type="ECO:0000256" key="1">
    <source>
        <dbReference type="ARBA" id="ARBA00022722"/>
    </source>
</evidence>
<keyword evidence="4 11" id="KW-0227">DNA damage</keyword>
<dbReference type="InterPro" id="IPR050381">
    <property type="entry name" value="SLX1_endonuclease"/>
</dbReference>
<sequence>MNVADICDLLIEPSQSRRKKEPTILDEFFGVYCLISRSPKACYKNRCYVGYTVDPNRRVRQHNAGKEFGGAKKTDSRGPWDMVCIVHGFPNSVSALRFEWAWQNPKGSKRLRDLGLEKAGRKESPFDFHFRIVCNMLNVDPWKRLSLTFRWLVISEEREFKIKMPSHMKVEHGLVQKTHSTIPQQLKDYDKPGGCLICHFTIHLNDLMVCTLGACGASYHIKCLAEYGIRSTNESENFLFPIIVKCKKCEAPQRWGDLVRKHKCYIAIDKAKPVIDDYKIAEGLIPKYMHKV</sequence>
<evidence type="ECO:0000256" key="9">
    <source>
        <dbReference type="ARBA" id="ARBA00023204"/>
    </source>
</evidence>
<comment type="function">
    <text evidence="11">Catalytic subunit of a heterodimeric structure-specific endonuclease that resolves DNA secondary structures generated during DNA repair and recombination. Has endonuclease activity towards branched DNA substrates, introducing single-strand cuts in duplex DNA close to junctions with ss-DNA.</text>
</comment>
<dbReference type="EMBL" id="CAJFDH010000001">
    <property type="protein sequence ID" value="CAD5206179.1"/>
    <property type="molecule type" value="Genomic_DNA"/>
</dbReference>
<evidence type="ECO:0000256" key="2">
    <source>
        <dbReference type="ARBA" id="ARBA00022723"/>
    </source>
</evidence>
<proteinExistence type="inferred from homology"/>
<dbReference type="InterPro" id="IPR035901">
    <property type="entry name" value="GIY-YIG_endonuc_sf"/>
</dbReference>
<dbReference type="PROSITE" id="PS50164">
    <property type="entry name" value="GIY_YIG"/>
    <property type="match status" value="1"/>
</dbReference>
<evidence type="ECO:0000256" key="11">
    <source>
        <dbReference type="HAMAP-Rule" id="MF_03100"/>
    </source>
</evidence>
<dbReference type="EMBL" id="CAJFCW020000001">
    <property type="protein sequence ID" value="CAG9080761.1"/>
    <property type="molecule type" value="Genomic_DNA"/>
</dbReference>
<evidence type="ECO:0000256" key="4">
    <source>
        <dbReference type="ARBA" id="ARBA00022763"/>
    </source>
</evidence>
<dbReference type="GO" id="GO:0008821">
    <property type="term" value="F:crossover junction DNA endonuclease activity"/>
    <property type="evidence" value="ECO:0007669"/>
    <property type="project" value="TreeGrafter"/>
</dbReference>
<protein>
    <recommendedName>
        <fullName evidence="11">Structure-specific endonuclease subunit SLX1 homolog</fullName>
        <ecNumber evidence="11">3.1.-.-</ecNumber>
    </recommendedName>
</protein>
<evidence type="ECO:0000256" key="6">
    <source>
        <dbReference type="ARBA" id="ARBA00022801"/>
    </source>
</evidence>
<keyword evidence="5" id="KW-0863">Zinc-finger</keyword>
<dbReference type="SMART" id="SM00465">
    <property type="entry name" value="GIYc"/>
    <property type="match status" value="1"/>
</dbReference>
<name>A0A811JSF8_9BILA</name>
<dbReference type="PANTHER" id="PTHR20208">
    <property type="entry name" value="STRUCTURE-SPECIFIC ENDONUCLEASE SUBUNIT SLX1"/>
    <property type="match status" value="1"/>
</dbReference>
<dbReference type="OrthoDB" id="24645at2759"/>
<keyword evidence="6 11" id="KW-0378">Hydrolase</keyword>
<dbReference type="GO" id="GO:0008270">
    <property type="term" value="F:zinc ion binding"/>
    <property type="evidence" value="ECO:0007669"/>
    <property type="project" value="UniProtKB-KW"/>
</dbReference>
<dbReference type="GO" id="GO:0000724">
    <property type="term" value="P:double-strand break repair via homologous recombination"/>
    <property type="evidence" value="ECO:0007669"/>
    <property type="project" value="TreeGrafter"/>
</dbReference>
<dbReference type="FunFam" id="3.40.1440.10:FF:000008">
    <property type="entry name" value="Structure-specific endonuclease subunit SLX1 homolog"/>
    <property type="match status" value="1"/>
</dbReference>
<dbReference type="Proteomes" id="UP000614601">
    <property type="component" value="Unassembled WGS sequence"/>
</dbReference>
<gene>
    <name evidence="13" type="ORF">BOKJ2_LOCUS863</name>
</gene>
<keyword evidence="9 11" id="KW-0234">DNA repair</keyword>
<keyword evidence="14" id="KW-1185">Reference proteome</keyword>
<dbReference type="EC" id="3.1.-.-" evidence="11"/>
<dbReference type="Gene3D" id="3.40.1440.10">
    <property type="entry name" value="GIY-YIG endonuclease"/>
    <property type="match status" value="1"/>
</dbReference>
<comment type="caution">
    <text evidence="11">Lacks conserved residue(s) required for the propagation of feature annotation.</text>
</comment>
<keyword evidence="3 11" id="KW-0255">Endonuclease</keyword>
<keyword evidence="10 11" id="KW-0539">Nucleus</keyword>
<evidence type="ECO:0000259" key="12">
    <source>
        <dbReference type="PROSITE" id="PS50164"/>
    </source>
</evidence>
<keyword evidence="1 11" id="KW-0540">Nuclease</keyword>
<accession>A0A811JSF8</accession>
<comment type="cofactor">
    <cofactor evidence="11">
        <name>a divalent metal cation</name>
        <dbReference type="ChEBI" id="CHEBI:60240"/>
    </cofactor>
</comment>
<dbReference type="PANTHER" id="PTHR20208:SF10">
    <property type="entry name" value="STRUCTURE-SPECIFIC ENDONUCLEASE SUBUNIT SLX1"/>
    <property type="match status" value="1"/>
</dbReference>